<accession>A0A699K3E5</accession>
<evidence type="ECO:0000256" key="5">
    <source>
        <dbReference type="ARBA" id="ARBA00022989"/>
    </source>
</evidence>
<evidence type="ECO:0000256" key="4">
    <source>
        <dbReference type="ARBA" id="ARBA00022692"/>
    </source>
</evidence>
<organism evidence="9">
    <name type="scientific">Tanacetum cinerariifolium</name>
    <name type="common">Dalmatian daisy</name>
    <name type="synonym">Chrysanthemum cinerariifolium</name>
    <dbReference type="NCBI Taxonomy" id="118510"/>
    <lineage>
        <taxon>Eukaryota</taxon>
        <taxon>Viridiplantae</taxon>
        <taxon>Streptophyta</taxon>
        <taxon>Embryophyta</taxon>
        <taxon>Tracheophyta</taxon>
        <taxon>Spermatophyta</taxon>
        <taxon>Magnoliopsida</taxon>
        <taxon>eudicotyledons</taxon>
        <taxon>Gunneridae</taxon>
        <taxon>Pentapetalae</taxon>
        <taxon>asterids</taxon>
        <taxon>campanulids</taxon>
        <taxon>Asterales</taxon>
        <taxon>Asteraceae</taxon>
        <taxon>Asteroideae</taxon>
        <taxon>Anthemideae</taxon>
        <taxon>Anthemidinae</taxon>
        <taxon>Tanacetum</taxon>
    </lineage>
</organism>
<comment type="caution">
    <text evidence="9">The sequence shown here is derived from an EMBL/GenBank/DDBJ whole genome shotgun (WGS) entry which is preliminary data.</text>
</comment>
<dbReference type="GO" id="GO:0005774">
    <property type="term" value="C:vacuolar membrane"/>
    <property type="evidence" value="ECO:0007669"/>
    <property type="project" value="UniProtKB-SubCell"/>
</dbReference>
<dbReference type="PANTHER" id="PTHR31142:SF3">
    <property type="entry name" value="THH1_TOM1_TOM3 DOMAIN-CONTAINING PROTEIN"/>
    <property type="match status" value="1"/>
</dbReference>
<keyword evidence="5 7" id="KW-1133">Transmembrane helix</keyword>
<feature type="transmembrane region" description="Helical" evidence="7">
    <location>
        <begin position="12"/>
        <end position="38"/>
    </location>
</feature>
<evidence type="ECO:0000256" key="1">
    <source>
        <dbReference type="ARBA" id="ARBA00004128"/>
    </source>
</evidence>
<evidence type="ECO:0000313" key="9">
    <source>
        <dbReference type="EMBL" id="GFA69595.1"/>
    </source>
</evidence>
<name>A0A699K3E5_TANCI</name>
<gene>
    <name evidence="9" type="ORF">Tci_641567</name>
</gene>
<evidence type="ECO:0000256" key="2">
    <source>
        <dbReference type="ARBA" id="ARBA00006779"/>
    </source>
</evidence>
<evidence type="ECO:0000259" key="8">
    <source>
        <dbReference type="Pfam" id="PF06454"/>
    </source>
</evidence>
<dbReference type="EMBL" id="BKCJ010470604">
    <property type="protein sequence ID" value="GFA69595.1"/>
    <property type="molecule type" value="Genomic_DNA"/>
</dbReference>
<feature type="non-terminal residue" evidence="9">
    <location>
        <position position="1"/>
    </location>
</feature>
<evidence type="ECO:0000256" key="6">
    <source>
        <dbReference type="ARBA" id="ARBA00023136"/>
    </source>
</evidence>
<sequence>IALWLIMWWKPIYMLVIISKIFLSGVYLLVALGFLSFGGRLFLMLKRFPVESKGRDKKLYELVEILLSCVVLFTLRKLPPKGVTKQQHVE</sequence>
<feature type="domain" description="THH1/TOM1/TOM3" evidence="8">
    <location>
        <begin position="1"/>
        <end position="62"/>
    </location>
</feature>
<keyword evidence="6 7" id="KW-0472">Membrane</keyword>
<dbReference type="PANTHER" id="PTHR31142">
    <property type="entry name" value="TOBAMOVIRUS MULTIPLICATION PROTEIN 1-LIKE ISOFORM X1"/>
    <property type="match status" value="1"/>
</dbReference>
<dbReference type="InterPro" id="IPR009457">
    <property type="entry name" value="THH1/TOM1/TOM3_dom"/>
</dbReference>
<dbReference type="AlphaFoldDB" id="A0A699K3E5"/>
<dbReference type="Pfam" id="PF06454">
    <property type="entry name" value="THH1_TOM1-3_dom"/>
    <property type="match status" value="1"/>
</dbReference>
<proteinExistence type="inferred from homology"/>
<evidence type="ECO:0000256" key="7">
    <source>
        <dbReference type="SAM" id="Phobius"/>
    </source>
</evidence>
<evidence type="ECO:0000256" key="3">
    <source>
        <dbReference type="ARBA" id="ARBA00022554"/>
    </source>
</evidence>
<reference evidence="9" key="1">
    <citation type="journal article" date="2019" name="Sci. Rep.">
        <title>Draft genome of Tanacetum cinerariifolium, the natural source of mosquito coil.</title>
        <authorList>
            <person name="Yamashiro T."/>
            <person name="Shiraishi A."/>
            <person name="Satake H."/>
            <person name="Nakayama K."/>
        </authorList>
    </citation>
    <scope>NUCLEOTIDE SEQUENCE</scope>
</reference>
<dbReference type="InterPro" id="IPR040226">
    <property type="entry name" value="THH1/TOM1/TOM3"/>
</dbReference>
<keyword evidence="3" id="KW-0926">Vacuole</keyword>
<comment type="subcellular location">
    <subcellularLocation>
        <location evidence="1">Vacuole membrane</location>
        <topology evidence="1">Multi-pass membrane protein</topology>
    </subcellularLocation>
</comment>
<protein>
    <submittedName>
        <fullName evidence="9">Protein TOM three homolog 1</fullName>
    </submittedName>
</protein>
<keyword evidence="4 7" id="KW-0812">Transmembrane</keyword>
<comment type="similarity">
    <text evidence="2">Belongs to the plant tobamovirus multiplication TOM1 protein family.</text>
</comment>